<keyword evidence="2" id="KW-1185">Reference proteome</keyword>
<accession>A0ABW4CEP0</accession>
<evidence type="ECO:0008006" key="3">
    <source>
        <dbReference type="Google" id="ProtNLM"/>
    </source>
</evidence>
<name>A0ABW4CEP0_9BACL</name>
<dbReference type="EMBL" id="JBHTNU010000024">
    <property type="protein sequence ID" value="MFD1428439.1"/>
    <property type="molecule type" value="Genomic_DNA"/>
</dbReference>
<comment type="caution">
    <text evidence="1">The sequence shown here is derived from an EMBL/GenBank/DDBJ whole genome shotgun (WGS) entry which is preliminary data.</text>
</comment>
<dbReference type="Proteomes" id="UP001597282">
    <property type="component" value="Unassembled WGS sequence"/>
</dbReference>
<protein>
    <recommendedName>
        <fullName evidence="3">Lipoprotein</fullName>
    </recommendedName>
</protein>
<gene>
    <name evidence="1" type="ORF">ACFQ4Y_16185</name>
</gene>
<sequence length="384" mass="43659">MLLLLVGAVAACQGGNPALFPQKSSFSPEKSKKRERFVPYRDQVVPPLKELIQRKGFRQYTQVRPYLLGYSYDGNFAAVVVYDSRAQAYRVDLFHTGTHQVQETVYAPSQVKKKGSEEEELLALTQETLDLGYRIQVPTTPEDRVTHRGIWTSGKQVLKFTLKQVDRTAVLKVEKGRERWELARFPLKKGERLTSRWLVSSSPSAGEKWTVVASSHTEGHQLRPLMYTLDASMLTPDWTEDRLEKRLKAVLGTEAQVAFRGKADSQKRPEFFLAVRGGSFSTNRPGEAPRLSGTVDRFVILDARGRVRFRGNIAGLVQDEQVLLDPSIPRDPRARYRLLLFEEESKENQPILVLTVDQLNGKGRTVKTYELSWDAKAKSFRYEG</sequence>
<proteinExistence type="predicted"/>
<reference evidence="2" key="1">
    <citation type="journal article" date="2019" name="Int. J. Syst. Evol. Microbiol.">
        <title>The Global Catalogue of Microorganisms (GCM) 10K type strain sequencing project: providing services to taxonomists for standard genome sequencing and annotation.</title>
        <authorList>
            <consortium name="The Broad Institute Genomics Platform"/>
            <consortium name="The Broad Institute Genome Sequencing Center for Infectious Disease"/>
            <person name="Wu L."/>
            <person name="Ma J."/>
        </authorList>
    </citation>
    <scope>NUCLEOTIDE SEQUENCE [LARGE SCALE GENOMIC DNA]</scope>
    <source>
        <strain evidence="2">S1</strain>
    </source>
</reference>
<organism evidence="1 2">
    <name type="scientific">Kroppenstedtia sanguinis</name>
    <dbReference type="NCBI Taxonomy" id="1380684"/>
    <lineage>
        <taxon>Bacteria</taxon>
        <taxon>Bacillati</taxon>
        <taxon>Bacillota</taxon>
        <taxon>Bacilli</taxon>
        <taxon>Bacillales</taxon>
        <taxon>Thermoactinomycetaceae</taxon>
        <taxon>Kroppenstedtia</taxon>
    </lineage>
</organism>
<evidence type="ECO:0000313" key="1">
    <source>
        <dbReference type="EMBL" id="MFD1428439.1"/>
    </source>
</evidence>
<evidence type="ECO:0000313" key="2">
    <source>
        <dbReference type="Proteomes" id="UP001597282"/>
    </source>
</evidence>